<dbReference type="GO" id="GO:0045893">
    <property type="term" value="P:positive regulation of DNA-templated transcription"/>
    <property type="evidence" value="ECO:0007669"/>
    <property type="project" value="TreeGrafter"/>
</dbReference>
<feature type="compositionally biased region" description="Basic and acidic residues" evidence="14">
    <location>
        <begin position="141"/>
        <end position="155"/>
    </location>
</feature>
<dbReference type="GO" id="GO:0032259">
    <property type="term" value="P:methylation"/>
    <property type="evidence" value="ECO:0007669"/>
    <property type="project" value="UniProtKB-KW"/>
</dbReference>
<keyword evidence="7" id="KW-0156">Chromatin regulator</keyword>
<feature type="compositionally biased region" description="Gly residues" evidence="14">
    <location>
        <begin position="993"/>
        <end position="1003"/>
    </location>
</feature>
<evidence type="ECO:0000313" key="20">
    <source>
        <dbReference type="Proteomes" id="UP000041254"/>
    </source>
</evidence>
<evidence type="ECO:0000256" key="8">
    <source>
        <dbReference type="ARBA" id="ARBA00023015"/>
    </source>
</evidence>
<dbReference type="Pfam" id="PF00856">
    <property type="entry name" value="SET"/>
    <property type="match status" value="1"/>
</dbReference>
<feature type="compositionally biased region" description="Basic and acidic residues" evidence="14">
    <location>
        <begin position="1196"/>
        <end position="1219"/>
    </location>
</feature>
<feature type="compositionally biased region" description="Basic and acidic residues" evidence="14">
    <location>
        <begin position="2716"/>
        <end position="2725"/>
    </location>
</feature>
<evidence type="ECO:0000256" key="2">
    <source>
        <dbReference type="ARBA" id="ARBA00022679"/>
    </source>
</evidence>
<dbReference type="SMART" id="SM00297">
    <property type="entry name" value="BROMO"/>
    <property type="match status" value="1"/>
</dbReference>
<dbReference type="GO" id="GO:0035097">
    <property type="term" value="C:histone methyltransferase complex"/>
    <property type="evidence" value="ECO:0007669"/>
    <property type="project" value="TreeGrafter"/>
</dbReference>
<feature type="compositionally biased region" description="Low complexity" evidence="14">
    <location>
        <begin position="177"/>
        <end position="190"/>
    </location>
</feature>
<evidence type="ECO:0000256" key="5">
    <source>
        <dbReference type="ARBA" id="ARBA00022771"/>
    </source>
</evidence>
<keyword evidence="1" id="KW-0489">Methyltransferase</keyword>
<dbReference type="PRINTS" id="PR00503">
    <property type="entry name" value="BROMODOMAIN"/>
</dbReference>
<feature type="region of interest" description="Disordered" evidence="14">
    <location>
        <begin position="704"/>
        <end position="737"/>
    </location>
</feature>
<feature type="region of interest" description="Disordered" evidence="14">
    <location>
        <begin position="3070"/>
        <end position="3093"/>
    </location>
</feature>
<evidence type="ECO:0000256" key="4">
    <source>
        <dbReference type="ARBA" id="ARBA00022723"/>
    </source>
</evidence>
<feature type="region of interest" description="Disordered" evidence="14">
    <location>
        <begin position="1"/>
        <end position="554"/>
    </location>
</feature>
<feature type="compositionally biased region" description="Low complexity" evidence="14">
    <location>
        <begin position="3239"/>
        <end position="3254"/>
    </location>
</feature>
<accession>A0A0G4E910</accession>
<dbReference type="InterPro" id="IPR001214">
    <property type="entry name" value="SET_dom"/>
</dbReference>
<keyword evidence="9 11" id="KW-0103">Bromodomain</keyword>
<keyword evidence="8" id="KW-0805">Transcription regulation</keyword>
<dbReference type="SMART" id="SM00249">
    <property type="entry name" value="PHD"/>
    <property type="match status" value="3"/>
</dbReference>
<feature type="compositionally biased region" description="Basic residues" evidence="14">
    <location>
        <begin position="1357"/>
        <end position="1367"/>
    </location>
</feature>
<feature type="domain" description="SET" evidence="17">
    <location>
        <begin position="4346"/>
        <end position="4466"/>
    </location>
</feature>
<feature type="compositionally biased region" description="Low complexity" evidence="14">
    <location>
        <begin position="1113"/>
        <end position="1138"/>
    </location>
</feature>
<name>A0A0G4E910_VITBC</name>
<dbReference type="EMBL" id="CDMY01000013">
    <property type="protein sequence ID" value="CEL91690.1"/>
    <property type="molecule type" value="Genomic_DNA"/>
</dbReference>
<feature type="region of interest" description="Disordered" evidence="14">
    <location>
        <begin position="1431"/>
        <end position="1724"/>
    </location>
</feature>
<dbReference type="Gene3D" id="2.170.270.10">
    <property type="entry name" value="SET domain"/>
    <property type="match status" value="1"/>
</dbReference>
<feature type="compositionally biased region" description="Low complexity" evidence="14">
    <location>
        <begin position="1336"/>
        <end position="1351"/>
    </location>
</feature>
<dbReference type="VEuPathDB" id="CryptoDB:Vbra_10842"/>
<sequence>MSSSGDANPPDSSEAPPSDPTEQPSSSAAAAAAKHTHSYRGSRELKRLLDDVKPIIRKPRATERGPASRRRQDASGGGEPAKRAAKSSAGDGLAAAAATATEAKGESQVAAKLAAAAAAAAAAATAGDEVPPTPPSRQRKRTDDSKSRGGSKDEGAGDPSSAAAAAAAAKPADRGTGEPAAAAAAAAATAGDGGAQQGQSGSGESAEARGEAEGTQTDAVEKKGDGAPDSGGDCRSGAGEGGAKKAVGHTLRELQALMRDASRRKTDRLLSYEDFQGPYPIRGRRGKKAADDEAEPPTGPAEHKTDMEGAVEDSRKDDGVGEPSSAAAAAAAAAAKPAGRKSSKKGSRGASQPPAAPRRNRLLQELEIDMRGVELEPNAAAVSSGADQQEAGNGGEASPEGGIIRRSERHKGEQPPVYLERRKAKKPKEEPKEEPAADGDGGDVQPQHGDQGGVGEGDRTGDVVAKTEDVKMEDAQEHESDSPLKIDKMKRERAASEEGEPRPGRQNKRKAPSQGPVSDDIAAGGRTPRGAREPGEPDSAKPLARPRSRAAKVPLASDDELAELMAFVESTDMRGFAAWVQMNPDEDLSLVIIHKKLPNGLFRVFFEASERDMFVGLNDIDFTGDHVSATVYGPAVWMKWNKAPWPARLLRLFGRARQEAAESLGVAGKKVDEALWVEFFDPKCSKTFCMKADVRTHIATLDKHPHLGKDSTTDRHRSGMSKASRYAEGAAPPRPPHRSLELLQTWIEKCKTDFNIDVETIDEIPSDLRVAGSRRATGAGAAKRVGGAKGRKKATPKRAKTEAAASSARRGSGGSPHRPLIPPSLLRHSSRQRKEKRLHPDEVSDMYAARHLVDSDNQQQQQQLKKEAPRPRPKKAKQKKTPKSALAPSSAPEAPLPGAGPPDALMDDSGAIKLANIDEGFSYVGYKVSLSVPALRERHPQVAATLLGHSGRKDRQTVEAVIKFYYPKFRKFFLHFLVPETPTSAAASAGTTKRGGGKAAGKKGGADKKDGDIDAPRDDDDDGEFRFSRRISQRMWMNPSVFSIKPVSDSPVWLRPDEPLLEAKRGASMLLGGDGAMFTPDVRSPAPQSRHLSSPPPSGSPSRPKEEDVKMEPGGARAPAPPATVATSAAAAAAAAGGDEAVQEDLPAEKPRTPRARSPERRPRRPPGVLGTPSGHSGQSGSSTRGWKPCQTCGQRVDHIRGHGEAKDVLDRDGERDTEGENGGGEGRGVKRKRRHAGDDGGLAWGLQCCRCGETYHGHCLLPHQRKVPPRAEEAQLMAVNRIHEDYLKKVELERQRLEREHAELLEQERQAREAGRLRRLKKLQEEEEALAIQTAAQNASDGAASASAAAGPLPPRKAKAGRPSKRQKIDPMEVLRAVDAGDVPDDVALLIHKHCGLPSSLVLNKVRLMAGPKAAGVSDATIERLANEYKKHRRRARGAAADEESKQQQQQQQLAKSDQGSKASESDHGGEGSEVSGAAPMAAEAQAPTEPSAEGNGEEAKSEAESGAKEGAQSSEAPPPVAAADGADKGADAAEMTTGEKQAPDEPMEDAHKADDAPNEQQQQQEPPAAAANGPASMEVDQQPSQQDAAPKQETDNGPMEAPPSGHQDAAATAVVDEGSGEAAKEEKDDEVMVAEEEEASPAAQKEPKDQSIAPPSPDAPASAATGAADHHGGAVKEEKPSDGAQAGPGEASAAAIDLEPPTHPAGADEECEDVEDEDEYDDGPYGADALRWVCPHCHICRYCCEPLEDVPGLELATSGGKGKKKQESKKVDEIEKHVVCFGCNMAAHGACCPGTVPALTEGSQWRCDACLKCSSCGRREKDETNYAAWVNDFNVCAPCFNNKRVGNYCLICNRIWVDESEPGIRCDACKGWIHAACGGIDAAQLAEYERNKKAVYRCPVCSSNEDSGRYQRIVEGLLDFDKLELFTSPVGGEVLSLYARVVQNPMDLLTMKKRAKSGHYKTLMDFLNDFDLIIGNAKIFNMPNSRPYKEAERLEKHGIALMHDILGVKEKETKRMLAAKRAAPPEVVNGSQPSGASIHEDALHDDTPASACARDESFDRESPFHGESAIGGFSRPRQRMGRSEGPNQLPEDGLDEMGADGWSGARGLGRLSFGEGAGRSPRESLGPRGEETLPPIHQIFCLPDNQVLFLTDPSSVLPLSFPCGFCWSPLLLDQLPVTAIYGAALLVAALLSQPATHNMTDGDLMGSDPPSLDLSLALTTLADAARQQWSFRHLWQDCCSQCGSFAYPEYLIYCASCGEAQHFYCAGLDRCPADPMRYTFLCSLCMQCPTCHTHMREGRTPPDPRTLPVRCTSCGTCAHLCCLFEQEPSDPSPPPQPATPRESFGSSRGERSPGTSPSPVGSSGSAVPMLRRPWTEEQKRNLVEMFSLSRAGLVPDPIQTFIVARKEGFSRPEVEAMARLLLGPSRAPPRQQGRLQLVEIGTPAHPPVHHPPLPMIKAERRLPHIKQEEHDGEDEPLRAAADAVKRRRVELGRPAAPGPMQVLGVLGRHGGRVPVPQVSSHSVAQPPLLLPLLPPSRPQASQMPGLREPPGDEDGSASAMDVDVTPASDDERKGQDGTAQDEAPDPGAPSEGMNAQPQPQPQPIHVDAEPAADDRKEDRVHREVDPSPDSSCREQQQMQQEDGASRAAAAAAVATDGGRESESAAKASAASALVKEKQAKKDAPKQPPEPVQRPRRQGTQKQLDDDFVASFDLRVLEEEPEGKKGRKRKLQDGPAAGGSAHSSRRRSGGGQGGRWRLKWKSGPGTLVCDKCGKGEGCCEWNDVFHRRLPTAKLLQPYVPTAPALSPEASPVNAAPGGMDDEPIVPHPNDSPASGCRPPSQPASRAPSMPSPPELPPSEARPSGPVPHPIASGPEVFPIPSRLPLHQPPGLGGPQRPPAPRPLPTVHPGSGSSADPIDIDVVEEPSPPPRPPTRPVYHPVPGHPPPHGPRVNPLASLLWATHPESEASEASVTGMRAALSDLREELEPFRQAAQALHRATQSGQQLYEVLMAAAGASMFFKKMKGPDGEARRSTAVRRVLTDSMKEGVSSPIAKYGHLLERWIKSHPINSLQRRQPGRRSGDDSDMPSVDPRVAEDFSNMFRHRDFDMVARVLESHGGEVRRRASDNYAKWVASGVPVDAPSLPDDPTERRSFLAAGTAICFSESGERLDQYRKDFGRELRQRKKDEKEREKKQMEERAKEKEKADKKAKEEAEKKAKEEAAKMPKEQPAKTPEGDASSKGSVVVAGMAGAMADEPLDKPIDPSPTDKPKTPPLAGPPRSPSPSSSSDVKMAAPSPSPLRIVERIVNPSPKAPPPYQPRPRPIPSSWINTLQGVRPSPLAAFPRPMGHPFPICSPAAAAAAALAAQKAGAAAPQSPMRPMSDAQQRLFSLRNPFPMRPRVPVPQFPVPKYHSASSLAALGLPYLTTNLAPSKAKAPKVPAVPRAPRKEKSGRDLAVLDIQRAARAEQGFIQTVLLDIRRRCDDGDGLRAANRPSGQGPMSPLLAHLSQLRQKMARQSEQMKRDLIARCRHDLLHVVRSMITGVGDPIKGPQDERVVQDDMTDETVADHGARSCLLCGESSDRLLRGALLPLPFDEGWVHSECLLFSSVPRQWVYRHEGLKPPAPKPRQQGGSGGGRGSGQGSRGQANLANETQQLEQLHQAKRQRMLQIKSEDILALARSLPDQYCDLCGQPGAFVRCADPACSHVPSGKGLFAEPRHRMYHWTCAIEAQPHHQIKGPPRHPTGEADASRAAKAAVPASDLHAKLVEGLAGEKDTDTPMHDIPMAAMAEEPSGAPPEQQEPPPPIPMPIPRMPLSDSPVSVPAPPPPSPRAPLGVLVDYACRKVWCADCRAPFPDPEVLRQVGQKPLADIIARHVLQRLVIVRTKGRRDGERASLGSQADGAATGIEDQTVEKVLQRQIGKPSGLAMTEEVDQFLSSAALEEAKVLKTGQKPLADAATIQERLRGSDPDNLSLRGGGILSRMGSIAVLRVGYLDSYAGGRYVYPIGFMSIRRFWEVHPSSRQAAPRRASYLCSITQRDGKPYFAITRLPDHPHGGNTNGSAMPVVVCEGSEIEGVFQVLLDRIGLTHETPTDEEAVSRAKGKRRGRPPLRPAIKEADAGNRDASMEIGEPAPEAAQASEAAEATADRSRDSAAGEAAPVDRTQHAPMDVVEGPKAASQPPDSSRDDVHIKTEEGAEAPVGGASVPPEEPPSVAERVACRMRAETFFGLDAPLVVEALKRKVKETMRRRVLETIPAHLLDVSHFTHHQQLRWRRLPRPQVPVELGVVTEDVTAPEEASLVRTIALTKPATATQQKMGLRRQRKVETQNNVPLAMQYRILQRMPPEKRLMVRTSNIHGLGLFATEQINGGDMVVEYMGDVIRNAVADKREKIYELELGSEGACYMFKLDDELVVDATRCGNVARFINHCCEPNCICKIMVCDAGQKHIMIIAKRDIVPFEEITYDYKFNVESEKIMCRCGAPNCLGRMN</sequence>
<feature type="domain" description="Post-SET" evidence="18">
    <location>
        <begin position="4472"/>
        <end position="4488"/>
    </location>
</feature>
<proteinExistence type="predicted"/>
<feature type="compositionally biased region" description="Basic and acidic residues" evidence="14">
    <location>
        <begin position="4113"/>
        <end position="4125"/>
    </location>
</feature>
<feature type="compositionally biased region" description="Basic and acidic residues" evidence="14">
    <location>
        <begin position="301"/>
        <end position="319"/>
    </location>
</feature>
<feature type="region of interest" description="Disordered" evidence="14">
    <location>
        <begin position="4091"/>
        <end position="4187"/>
    </location>
</feature>
<feature type="compositionally biased region" description="Basic residues" evidence="14">
    <location>
        <begin position="789"/>
        <end position="798"/>
    </location>
</feature>
<feature type="domain" description="Bromo" evidence="15">
    <location>
        <begin position="1928"/>
        <end position="1990"/>
    </location>
</feature>
<feature type="compositionally biased region" description="Low complexity" evidence="14">
    <location>
        <begin position="775"/>
        <end position="785"/>
    </location>
</feature>
<feature type="compositionally biased region" description="Low complexity" evidence="14">
    <location>
        <begin position="1"/>
        <end position="16"/>
    </location>
</feature>
<keyword evidence="13" id="KW-0175">Coiled coil</keyword>
<feature type="compositionally biased region" description="Basic and acidic residues" evidence="14">
    <location>
        <begin position="41"/>
        <end position="54"/>
    </location>
</feature>
<evidence type="ECO:0000259" key="15">
    <source>
        <dbReference type="PROSITE" id="PS50014"/>
    </source>
</evidence>
<dbReference type="GO" id="GO:0042800">
    <property type="term" value="F:histone H3K4 methyltransferase activity"/>
    <property type="evidence" value="ECO:0007669"/>
    <property type="project" value="TreeGrafter"/>
</dbReference>
<evidence type="ECO:0000259" key="16">
    <source>
        <dbReference type="PROSITE" id="PS50016"/>
    </source>
</evidence>
<feature type="compositionally biased region" description="Polar residues" evidence="14">
    <location>
        <begin position="2630"/>
        <end position="2644"/>
    </location>
</feature>
<dbReference type="InterPro" id="IPR001965">
    <property type="entry name" value="Znf_PHD"/>
</dbReference>
<feature type="compositionally biased region" description="Basic and acidic residues" evidence="14">
    <location>
        <begin position="3179"/>
        <end position="3230"/>
    </location>
</feature>
<feature type="region of interest" description="Disordered" evidence="14">
    <location>
        <begin position="854"/>
        <end position="905"/>
    </location>
</feature>
<feature type="compositionally biased region" description="Basic and acidic residues" evidence="14">
    <location>
        <begin position="260"/>
        <end position="271"/>
    </location>
</feature>
<feature type="compositionally biased region" description="Low complexity" evidence="14">
    <location>
        <begin position="157"/>
        <end position="170"/>
    </location>
</feature>
<feature type="compositionally biased region" description="Basic and acidic residues" evidence="14">
    <location>
        <begin position="2676"/>
        <end position="2686"/>
    </location>
</feature>
<keyword evidence="3" id="KW-0949">S-adenosyl-L-methionine</keyword>
<reference evidence="19 20" key="1">
    <citation type="submission" date="2014-11" db="EMBL/GenBank/DDBJ databases">
        <authorList>
            <person name="Zhu J."/>
            <person name="Qi W."/>
            <person name="Song R."/>
        </authorList>
    </citation>
    <scope>NUCLEOTIDE SEQUENCE [LARGE SCALE GENOMIC DNA]</scope>
</reference>
<feature type="region of interest" description="Disordered" evidence="14">
    <location>
        <begin position="3179"/>
        <end position="3325"/>
    </location>
</feature>
<feature type="region of interest" description="Disordered" evidence="14">
    <location>
        <begin position="1072"/>
        <end position="1238"/>
    </location>
</feature>
<dbReference type="Pfam" id="PF00439">
    <property type="entry name" value="Bromodomain"/>
    <property type="match status" value="1"/>
</dbReference>
<feature type="compositionally biased region" description="Basic and acidic residues" evidence="14">
    <location>
        <begin position="3257"/>
        <end position="3271"/>
    </location>
</feature>
<feature type="compositionally biased region" description="Basic and acidic residues" evidence="14">
    <location>
        <begin position="704"/>
        <end position="717"/>
    </location>
</feature>
<feature type="region of interest" description="Disordered" evidence="14">
    <location>
        <begin position="1336"/>
        <end position="1374"/>
    </location>
</feature>
<dbReference type="OrthoDB" id="308383at2759"/>
<dbReference type="InterPro" id="IPR036427">
    <property type="entry name" value="Bromodomain-like_sf"/>
</dbReference>
<feature type="compositionally biased region" description="Low complexity" evidence="14">
    <location>
        <begin position="1560"/>
        <end position="1577"/>
    </location>
</feature>
<feature type="compositionally biased region" description="Basic and acidic residues" evidence="14">
    <location>
        <begin position="456"/>
        <end position="503"/>
    </location>
</feature>
<dbReference type="PROSITE" id="PS51542">
    <property type="entry name" value="FYRN"/>
    <property type="match status" value="1"/>
</dbReference>
<dbReference type="InterPro" id="IPR011011">
    <property type="entry name" value="Znf_FYVE_PHD"/>
</dbReference>
<dbReference type="PROSITE" id="PS50014">
    <property type="entry name" value="BROMODOMAIN_2"/>
    <property type="match status" value="1"/>
</dbReference>
<keyword evidence="10" id="KW-0804">Transcription</keyword>
<protein>
    <recommendedName>
        <fullName evidence="21">Bromo domain-containing protein</fullName>
    </recommendedName>
</protein>
<feature type="region of interest" description="Disordered" evidence="14">
    <location>
        <begin position="775"/>
        <end position="842"/>
    </location>
</feature>
<feature type="region of interest" description="Disordered" evidence="14">
    <location>
        <begin position="2023"/>
        <end position="2044"/>
    </location>
</feature>
<dbReference type="InterPro" id="IPR019787">
    <property type="entry name" value="Znf_PHD-finger"/>
</dbReference>
<dbReference type="SUPFAM" id="SSF47370">
    <property type="entry name" value="Bromodomain"/>
    <property type="match status" value="1"/>
</dbReference>
<feature type="compositionally biased region" description="Pro residues" evidence="14">
    <location>
        <begin position="2896"/>
        <end position="2906"/>
    </location>
</feature>
<feature type="compositionally biased region" description="Low complexity" evidence="14">
    <location>
        <begin position="86"/>
        <end position="126"/>
    </location>
</feature>
<dbReference type="CDD" id="cd15489">
    <property type="entry name" value="PHD_SF"/>
    <property type="match status" value="1"/>
</dbReference>
<feature type="region of interest" description="Disordered" evidence="14">
    <location>
        <begin position="3618"/>
        <end position="3647"/>
    </location>
</feature>
<keyword evidence="2" id="KW-0808">Transferase</keyword>
<feature type="compositionally biased region" description="Acidic residues" evidence="14">
    <location>
        <begin position="1629"/>
        <end position="1641"/>
    </location>
</feature>
<keyword evidence="5 12" id="KW-0863">Zinc-finger</keyword>
<feature type="compositionally biased region" description="Polar residues" evidence="14">
    <location>
        <begin position="1455"/>
        <end position="1464"/>
    </location>
</feature>
<evidence type="ECO:0000256" key="11">
    <source>
        <dbReference type="PROSITE-ProRule" id="PRU00035"/>
    </source>
</evidence>
<feature type="compositionally biased region" description="Basic and acidic residues" evidence="14">
    <location>
        <begin position="403"/>
        <end position="413"/>
    </location>
</feature>
<evidence type="ECO:0000256" key="1">
    <source>
        <dbReference type="ARBA" id="ARBA00022603"/>
    </source>
</evidence>
<gene>
    <name evidence="19" type="ORF">Vbra_10842</name>
</gene>
<feature type="compositionally biased region" description="Low complexity" evidence="14">
    <location>
        <begin position="2342"/>
        <end position="2367"/>
    </location>
</feature>
<feature type="compositionally biased region" description="Basic and acidic residues" evidence="14">
    <location>
        <begin position="1499"/>
        <end position="1509"/>
    </location>
</feature>
<feature type="region of interest" description="Disordered" evidence="14">
    <location>
        <begin position="3790"/>
        <end position="3828"/>
    </location>
</feature>
<feature type="compositionally biased region" description="Gly residues" evidence="14">
    <location>
        <begin position="3631"/>
        <end position="3643"/>
    </location>
</feature>
<feature type="compositionally biased region" description="Basic and acidic residues" evidence="14">
    <location>
        <begin position="2057"/>
        <end position="2066"/>
    </location>
</feature>
<dbReference type="InterPro" id="IPR003616">
    <property type="entry name" value="Post-SET_dom"/>
</dbReference>
<feature type="compositionally biased region" description="Low complexity" evidence="14">
    <location>
        <begin position="1685"/>
        <end position="1697"/>
    </location>
</feature>
<evidence type="ECO:0000256" key="3">
    <source>
        <dbReference type="ARBA" id="ARBA00022691"/>
    </source>
</evidence>
<feature type="compositionally biased region" description="Low complexity" evidence="14">
    <location>
        <begin position="1479"/>
        <end position="1496"/>
    </location>
</feature>
<dbReference type="InterPro" id="IPR001487">
    <property type="entry name" value="Bromodomain"/>
</dbReference>
<feature type="region of interest" description="Disordered" evidence="14">
    <location>
        <begin position="2057"/>
        <end position="2132"/>
    </location>
</feature>
<dbReference type="CDD" id="cd04369">
    <property type="entry name" value="Bromodomain"/>
    <property type="match status" value="1"/>
</dbReference>
<evidence type="ECO:0008006" key="21">
    <source>
        <dbReference type="Google" id="ProtNLM"/>
    </source>
</evidence>
<evidence type="ECO:0000256" key="14">
    <source>
        <dbReference type="SAM" id="MobiDB-lite"/>
    </source>
</evidence>
<feature type="compositionally biased region" description="Basic and acidic residues" evidence="14">
    <location>
        <begin position="1670"/>
        <end position="1683"/>
    </location>
</feature>
<evidence type="ECO:0000259" key="17">
    <source>
        <dbReference type="PROSITE" id="PS50280"/>
    </source>
</evidence>
<feature type="compositionally biased region" description="Basic and acidic residues" evidence="14">
    <location>
        <begin position="1147"/>
        <end position="1161"/>
    </location>
</feature>
<dbReference type="Gene3D" id="3.30.40.10">
    <property type="entry name" value="Zinc/RING finger domain, C3HC4 (zinc finger)"/>
    <property type="match status" value="1"/>
</dbReference>
<feature type="region of interest" description="Disordered" evidence="14">
    <location>
        <begin position="984"/>
        <end position="1024"/>
    </location>
</feature>
<dbReference type="Proteomes" id="UP000041254">
    <property type="component" value="Unassembled WGS sequence"/>
</dbReference>
<organism evidence="19 20">
    <name type="scientific">Vitrella brassicaformis (strain CCMP3155)</name>
    <dbReference type="NCBI Taxonomy" id="1169540"/>
    <lineage>
        <taxon>Eukaryota</taxon>
        <taxon>Sar</taxon>
        <taxon>Alveolata</taxon>
        <taxon>Colpodellida</taxon>
        <taxon>Vitrellaceae</taxon>
        <taxon>Vitrella</taxon>
    </lineage>
</organism>
<feature type="compositionally biased region" description="Pro residues" evidence="14">
    <location>
        <begin position="2530"/>
        <end position="2539"/>
    </location>
</feature>
<dbReference type="STRING" id="1169540.A0A0G4E910"/>
<dbReference type="PROSITE" id="PS50280">
    <property type="entry name" value="SET"/>
    <property type="match status" value="1"/>
</dbReference>
<dbReference type="SUPFAM" id="SSF57903">
    <property type="entry name" value="FYVE/PHD zinc finger"/>
    <property type="match status" value="1"/>
</dbReference>
<feature type="compositionally biased region" description="Basic residues" evidence="14">
    <location>
        <begin position="828"/>
        <end position="837"/>
    </location>
</feature>
<evidence type="ECO:0000256" key="12">
    <source>
        <dbReference type="PROSITE-ProRule" id="PRU00146"/>
    </source>
</evidence>
<feature type="compositionally biased region" description="Basic residues" evidence="14">
    <location>
        <begin position="871"/>
        <end position="882"/>
    </location>
</feature>
<evidence type="ECO:0000313" key="19">
    <source>
        <dbReference type="EMBL" id="CEL91690.1"/>
    </source>
</evidence>
<dbReference type="SMART" id="SM00317">
    <property type="entry name" value="SET"/>
    <property type="match status" value="1"/>
</dbReference>
<feature type="region of interest" description="Disordered" evidence="14">
    <location>
        <begin position="2529"/>
        <end position="2766"/>
    </location>
</feature>
<feature type="compositionally biased region" description="Basic and acidic residues" evidence="14">
    <location>
        <begin position="2608"/>
        <end position="2627"/>
    </location>
</feature>
<evidence type="ECO:0000256" key="6">
    <source>
        <dbReference type="ARBA" id="ARBA00022833"/>
    </source>
</evidence>
<dbReference type="CDD" id="cd10518">
    <property type="entry name" value="SET_SETD1-like"/>
    <property type="match status" value="1"/>
</dbReference>
<dbReference type="Gene3D" id="3.30.160.360">
    <property type="match status" value="1"/>
</dbReference>
<dbReference type="InterPro" id="IPR046341">
    <property type="entry name" value="SET_dom_sf"/>
</dbReference>
<dbReference type="SUPFAM" id="SSF82199">
    <property type="entry name" value="SET domain"/>
    <property type="match status" value="1"/>
</dbReference>
<dbReference type="PANTHER" id="PTHR45838:SF4">
    <property type="entry name" value="HISTONE-LYSINE N-METHYLTRANSFERASE TRITHORAX"/>
    <property type="match status" value="1"/>
</dbReference>
<evidence type="ECO:0000256" key="13">
    <source>
        <dbReference type="SAM" id="Coils"/>
    </source>
</evidence>
<feature type="compositionally biased region" description="Pro residues" evidence="14">
    <location>
        <begin position="3799"/>
        <end position="3812"/>
    </location>
</feature>
<feature type="coiled-coil region" evidence="13">
    <location>
        <begin position="1281"/>
        <end position="1315"/>
    </location>
</feature>
<dbReference type="InterPro" id="IPR003888">
    <property type="entry name" value="FYrich_N"/>
</dbReference>
<dbReference type="Gene3D" id="1.20.920.10">
    <property type="entry name" value="Bromodomain-like"/>
    <property type="match status" value="1"/>
</dbReference>
<feature type="compositionally biased region" description="Polar residues" evidence="14">
    <location>
        <begin position="1174"/>
        <end position="1185"/>
    </location>
</feature>
<feature type="compositionally biased region" description="Basic residues" evidence="14">
    <location>
        <begin position="338"/>
        <end position="347"/>
    </location>
</feature>
<keyword evidence="4" id="KW-0479">Metal-binding</keyword>
<feature type="compositionally biased region" description="Low complexity" evidence="14">
    <location>
        <begin position="883"/>
        <end position="893"/>
    </location>
</feature>
<feature type="compositionally biased region" description="Low complexity" evidence="14">
    <location>
        <begin position="2647"/>
        <end position="2656"/>
    </location>
</feature>
<feature type="region of interest" description="Disordered" evidence="14">
    <location>
        <begin position="2802"/>
        <end position="2936"/>
    </location>
</feature>
<dbReference type="OMA" id="WDPRNIR"/>
<feature type="compositionally biased region" description="Acidic residues" evidence="14">
    <location>
        <begin position="1709"/>
        <end position="1724"/>
    </location>
</feature>
<feature type="compositionally biased region" description="Pro residues" evidence="14">
    <location>
        <begin position="3311"/>
        <end position="3324"/>
    </location>
</feature>
<feature type="region of interest" description="Disordered" evidence="14">
    <location>
        <begin position="2329"/>
        <end position="2374"/>
    </location>
</feature>
<feature type="compositionally biased region" description="Basic and acidic residues" evidence="14">
    <location>
        <begin position="362"/>
        <end position="374"/>
    </location>
</feature>
<evidence type="ECO:0000256" key="10">
    <source>
        <dbReference type="ARBA" id="ARBA00023163"/>
    </source>
</evidence>
<feature type="compositionally biased region" description="Pro residues" evidence="14">
    <location>
        <begin position="2926"/>
        <end position="2935"/>
    </location>
</feature>
<feature type="compositionally biased region" description="Low complexity" evidence="14">
    <location>
        <begin position="323"/>
        <end position="337"/>
    </location>
</feature>
<dbReference type="SMART" id="SM00508">
    <property type="entry name" value="PostSET"/>
    <property type="match status" value="1"/>
</dbReference>
<feature type="compositionally biased region" description="Basic and acidic residues" evidence="14">
    <location>
        <begin position="1004"/>
        <end position="1016"/>
    </location>
</feature>
<feature type="compositionally biased region" description="Low complexity" evidence="14">
    <location>
        <begin position="4130"/>
        <end position="4144"/>
    </location>
</feature>
<keyword evidence="6" id="KW-0862">Zinc</keyword>
<dbReference type="InterPro" id="IPR013083">
    <property type="entry name" value="Znf_RING/FYVE/PHD"/>
</dbReference>
<feature type="domain" description="PHD-type" evidence="16">
    <location>
        <begin position="1848"/>
        <end position="1906"/>
    </location>
</feature>
<feature type="region of interest" description="Disordered" evidence="14">
    <location>
        <begin position="3734"/>
        <end position="3754"/>
    </location>
</feature>
<dbReference type="PROSITE" id="PS50868">
    <property type="entry name" value="POST_SET"/>
    <property type="match status" value="1"/>
</dbReference>
<dbReference type="PANTHER" id="PTHR45838">
    <property type="entry name" value="HISTONE-LYSINE-N-METHYLTRANSFERASE 2 KMT2 FAMILY MEMBER"/>
    <property type="match status" value="1"/>
</dbReference>
<evidence type="ECO:0000256" key="9">
    <source>
        <dbReference type="ARBA" id="ARBA00023117"/>
    </source>
</evidence>
<dbReference type="InParanoid" id="A0A0G4E910"/>
<keyword evidence="20" id="KW-1185">Reference proteome</keyword>
<dbReference type="PROSITE" id="PS50016">
    <property type="entry name" value="ZF_PHD_2"/>
    <property type="match status" value="1"/>
</dbReference>
<feature type="compositionally biased region" description="Pro residues" evidence="14">
    <location>
        <begin position="3272"/>
        <end position="3282"/>
    </location>
</feature>
<evidence type="ECO:0000259" key="18">
    <source>
        <dbReference type="PROSITE" id="PS50868"/>
    </source>
</evidence>
<feature type="compositionally biased region" description="Basic and acidic residues" evidence="14">
    <location>
        <begin position="530"/>
        <end position="539"/>
    </location>
</feature>
<evidence type="ECO:0000256" key="7">
    <source>
        <dbReference type="ARBA" id="ARBA00022853"/>
    </source>
</evidence>
<dbReference type="GO" id="GO:0008270">
    <property type="term" value="F:zinc ion binding"/>
    <property type="evidence" value="ECO:0007669"/>
    <property type="project" value="UniProtKB-KW"/>
</dbReference>